<accession>A0A6H1ZMT2</accession>
<name>A0A6H1ZMT2_9ZZZZ</name>
<evidence type="ECO:0000313" key="2">
    <source>
        <dbReference type="EMBL" id="QJA48782.1"/>
    </source>
</evidence>
<proteinExistence type="predicted"/>
<reference evidence="2" key="1">
    <citation type="submission" date="2020-03" db="EMBL/GenBank/DDBJ databases">
        <title>The deep terrestrial virosphere.</title>
        <authorList>
            <person name="Holmfeldt K."/>
            <person name="Nilsson E."/>
            <person name="Simone D."/>
            <person name="Lopez-Fernandez M."/>
            <person name="Wu X."/>
            <person name="de Brujin I."/>
            <person name="Lundin D."/>
            <person name="Andersson A."/>
            <person name="Bertilsson S."/>
            <person name="Dopson M."/>
        </authorList>
    </citation>
    <scope>NUCLEOTIDE SEQUENCE</scope>
    <source>
        <strain evidence="2">TM448A01148</strain>
        <strain evidence="3">TM448B01063</strain>
    </source>
</reference>
<feature type="region of interest" description="Disordered" evidence="1">
    <location>
        <begin position="79"/>
        <end position="100"/>
    </location>
</feature>
<sequence length="116" mass="12317">MIQNSIVVRVGCSACRDFFDVDLIGIRKARGGEYSLLDQHCTCRRTLCRGRAYFIAAPNLSAELLTMVSKIENPLDLNGLTAADLEPPPPSGPGAGTGRASLGQFVQQIAPSARAA</sequence>
<dbReference type="EMBL" id="MT144697">
    <property type="protein sequence ID" value="QJH97694.1"/>
    <property type="molecule type" value="Genomic_DNA"/>
</dbReference>
<evidence type="ECO:0000256" key="1">
    <source>
        <dbReference type="SAM" id="MobiDB-lite"/>
    </source>
</evidence>
<evidence type="ECO:0000313" key="3">
    <source>
        <dbReference type="EMBL" id="QJH97694.1"/>
    </source>
</evidence>
<organism evidence="2">
    <name type="scientific">viral metagenome</name>
    <dbReference type="NCBI Taxonomy" id="1070528"/>
    <lineage>
        <taxon>unclassified sequences</taxon>
        <taxon>metagenomes</taxon>
        <taxon>organismal metagenomes</taxon>
    </lineage>
</organism>
<dbReference type="AlphaFoldDB" id="A0A6H1ZMT2"/>
<dbReference type="EMBL" id="MT144102">
    <property type="protein sequence ID" value="QJA48782.1"/>
    <property type="molecule type" value="Genomic_DNA"/>
</dbReference>
<gene>
    <name evidence="2" type="ORF">TM448A01148_0015</name>
    <name evidence="3" type="ORF">TM448B01063_0013</name>
</gene>
<protein>
    <submittedName>
        <fullName evidence="2">Uncharacterized protein</fullName>
    </submittedName>
</protein>